<keyword evidence="1" id="KW-0812">Transmembrane</keyword>
<reference evidence="2" key="2">
    <citation type="submission" date="2020-09" db="EMBL/GenBank/DDBJ databases">
        <authorList>
            <person name="Sun Q."/>
            <person name="Zhou Y."/>
        </authorList>
    </citation>
    <scope>NUCLEOTIDE SEQUENCE</scope>
    <source>
        <strain evidence="2">CGMCC 1.12698</strain>
    </source>
</reference>
<accession>A0A917AQL2</accession>
<evidence type="ECO:0000256" key="1">
    <source>
        <dbReference type="SAM" id="Phobius"/>
    </source>
</evidence>
<keyword evidence="1" id="KW-1133">Transmembrane helix</keyword>
<feature type="transmembrane region" description="Helical" evidence="1">
    <location>
        <begin position="81"/>
        <end position="96"/>
    </location>
</feature>
<protein>
    <submittedName>
        <fullName evidence="2">Uncharacterized protein</fullName>
    </submittedName>
</protein>
<name>A0A917AQL2_9BACI</name>
<feature type="transmembrane region" description="Helical" evidence="1">
    <location>
        <begin position="9"/>
        <end position="29"/>
    </location>
</feature>
<dbReference type="Proteomes" id="UP000605259">
    <property type="component" value="Unassembled WGS sequence"/>
</dbReference>
<evidence type="ECO:0000313" key="2">
    <source>
        <dbReference type="EMBL" id="GGE68378.1"/>
    </source>
</evidence>
<comment type="caution">
    <text evidence="2">The sequence shown here is derived from an EMBL/GenBank/DDBJ whole genome shotgun (WGS) entry which is preliminary data.</text>
</comment>
<dbReference type="EMBL" id="BMFK01000001">
    <property type="protein sequence ID" value="GGE68378.1"/>
    <property type="molecule type" value="Genomic_DNA"/>
</dbReference>
<dbReference type="AlphaFoldDB" id="A0A917AQL2"/>
<dbReference type="RefSeq" id="WP_188388039.1">
    <property type="nucleotide sequence ID" value="NZ_BMFK01000001.1"/>
</dbReference>
<keyword evidence="3" id="KW-1185">Reference proteome</keyword>
<gene>
    <name evidence="2" type="ORF">GCM10007140_18100</name>
</gene>
<organism evidence="2 3">
    <name type="scientific">Priestia taiwanensis</name>
    <dbReference type="NCBI Taxonomy" id="1347902"/>
    <lineage>
        <taxon>Bacteria</taxon>
        <taxon>Bacillati</taxon>
        <taxon>Bacillota</taxon>
        <taxon>Bacilli</taxon>
        <taxon>Bacillales</taxon>
        <taxon>Bacillaceae</taxon>
        <taxon>Priestia</taxon>
    </lineage>
</organism>
<feature type="transmembrane region" description="Helical" evidence="1">
    <location>
        <begin position="41"/>
        <end position="61"/>
    </location>
</feature>
<proteinExistence type="predicted"/>
<sequence>MLWARYRNGIVFLLFFLMMTGVMMSISYIQEDIAANKLGLVLYIDVCFFVSYLTAACYVFFRKLMPIVLSSPSYTRKISSSMAIGTIIGVCGLVSLN</sequence>
<evidence type="ECO:0000313" key="3">
    <source>
        <dbReference type="Proteomes" id="UP000605259"/>
    </source>
</evidence>
<keyword evidence="1" id="KW-0472">Membrane</keyword>
<reference evidence="2" key="1">
    <citation type="journal article" date="2014" name="Int. J. Syst. Evol. Microbiol.">
        <title>Complete genome sequence of Corynebacterium casei LMG S-19264T (=DSM 44701T), isolated from a smear-ripened cheese.</title>
        <authorList>
            <consortium name="US DOE Joint Genome Institute (JGI-PGF)"/>
            <person name="Walter F."/>
            <person name="Albersmeier A."/>
            <person name="Kalinowski J."/>
            <person name="Ruckert C."/>
        </authorList>
    </citation>
    <scope>NUCLEOTIDE SEQUENCE</scope>
    <source>
        <strain evidence="2">CGMCC 1.12698</strain>
    </source>
</reference>